<dbReference type="InterPro" id="IPR023828">
    <property type="entry name" value="Peptidase_S8_Ser-AS"/>
</dbReference>
<dbReference type="PRINTS" id="PR00723">
    <property type="entry name" value="SUBTILISIN"/>
</dbReference>
<evidence type="ECO:0000259" key="22">
    <source>
        <dbReference type="PROSITE" id="PS50837"/>
    </source>
</evidence>
<dbReference type="SUPFAM" id="SSF52743">
    <property type="entry name" value="Subtilisin-like"/>
    <property type="match status" value="1"/>
</dbReference>
<dbReference type="Pfam" id="PF13516">
    <property type="entry name" value="LRR_6"/>
    <property type="match status" value="3"/>
</dbReference>
<name>A0A2U9B5V0_SCOMX</name>
<dbReference type="PANTHER" id="PTHR24106">
    <property type="entry name" value="NACHT, LRR AND CARD DOMAINS-CONTAINING"/>
    <property type="match status" value="1"/>
</dbReference>
<dbReference type="InterPro" id="IPR032675">
    <property type="entry name" value="LRR_dom_sf"/>
</dbReference>
<feature type="active site" description="Charge relay system" evidence="18 19">
    <location>
        <position position="919"/>
    </location>
</feature>
<dbReference type="Pfam" id="PF01483">
    <property type="entry name" value="P_proprotein"/>
    <property type="match status" value="1"/>
</dbReference>
<feature type="domain" description="P/Homo B" evidence="23">
    <location>
        <begin position="1171"/>
        <end position="1312"/>
    </location>
</feature>
<dbReference type="FunFam" id="3.40.50.300:FF:000210">
    <property type="entry name" value="Si:dkey-16p6.1"/>
    <property type="match status" value="1"/>
</dbReference>
<feature type="region of interest" description="Disordered" evidence="21">
    <location>
        <begin position="1"/>
        <end position="53"/>
    </location>
</feature>
<dbReference type="Gene3D" id="2.60.120.260">
    <property type="entry name" value="Galactose-binding domain-like"/>
    <property type="match status" value="1"/>
</dbReference>
<keyword evidence="6" id="KW-0165">Cleavage on pair of basic residues</keyword>
<dbReference type="PROSITE" id="PS00137">
    <property type="entry name" value="SUBTILASE_HIS"/>
    <property type="match status" value="1"/>
</dbReference>
<evidence type="ECO:0000256" key="1">
    <source>
        <dbReference type="ARBA" id="ARBA00004370"/>
    </source>
</evidence>
<evidence type="ECO:0000256" key="14">
    <source>
        <dbReference type="ARBA" id="ARBA00022989"/>
    </source>
</evidence>
<keyword evidence="11 19" id="KW-0378">Hydrolase</keyword>
<keyword evidence="16" id="KW-0865">Zymogen</keyword>
<evidence type="ECO:0000256" key="5">
    <source>
        <dbReference type="ARBA" id="ARBA00022670"/>
    </source>
</evidence>
<feature type="domain" description="NACHT" evidence="22">
    <location>
        <begin position="159"/>
        <end position="293"/>
    </location>
</feature>
<dbReference type="SUPFAM" id="SSF49785">
    <property type="entry name" value="Galactose-binding domain-like"/>
    <property type="match status" value="1"/>
</dbReference>
<feature type="active site" description="Charge relay system" evidence="18 19">
    <location>
        <position position="878"/>
    </location>
</feature>
<comment type="subcellular location">
    <subcellularLocation>
        <location evidence="2">Cytoplasm</location>
    </subcellularLocation>
    <subcellularLocation>
        <location evidence="1">Membrane</location>
    </subcellularLocation>
</comment>
<keyword evidence="9" id="KW-0677">Repeat</keyword>
<evidence type="ECO:0000256" key="15">
    <source>
        <dbReference type="ARBA" id="ARBA00023136"/>
    </source>
</evidence>
<dbReference type="Pfam" id="PF17776">
    <property type="entry name" value="NLRC4_HD2"/>
    <property type="match status" value="1"/>
</dbReference>
<dbReference type="InterPro" id="IPR051261">
    <property type="entry name" value="NLR"/>
</dbReference>
<dbReference type="InterPro" id="IPR002884">
    <property type="entry name" value="P_dom"/>
</dbReference>
<keyword evidence="10" id="KW-0547">Nucleotide-binding</keyword>
<evidence type="ECO:0000256" key="4">
    <source>
        <dbReference type="ARBA" id="ARBA00022614"/>
    </source>
</evidence>
<keyword evidence="14" id="KW-1133">Transmembrane helix</keyword>
<evidence type="ECO:0000256" key="2">
    <source>
        <dbReference type="ARBA" id="ARBA00004496"/>
    </source>
</evidence>
<dbReference type="InterPro" id="IPR015500">
    <property type="entry name" value="Peptidase_S8_subtilisin-rel"/>
</dbReference>
<dbReference type="Proteomes" id="UP000246464">
    <property type="component" value="Chromosome 3"/>
</dbReference>
<evidence type="ECO:0000259" key="23">
    <source>
        <dbReference type="PROSITE" id="PS51829"/>
    </source>
</evidence>
<keyword evidence="5 19" id="KW-0645">Protease</keyword>
<keyword evidence="8" id="KW-0732">Signal</keyword>
<dbReference type="GO" id="GO:0016020">
    <property type="term" value="C:membrane"/>
    <property type="evidence" value="ECO:0007669"/>
    <property type="project" value="UniProtKB-SubCell"/>
</dbReference>
<evidence type="ECO:0000256" key="17">
    <source>
        <dbReference type="ARBA" id="ARBA00023180"/>
    </source>
</evidence>
<dbReference type="PROSITE" id="PS00136">
    <property type="entry name" value="SUBTILASE_ASP"/>
    <property type="match status" value="1"/>
</dbReference>
<dbReference type="InterPro" id="IPR008979">
    <property type="entry name" value="Galactose-bd-like_sf"/>
</dbReference>
<dbReference type="InterPro" id="IPR001611">
    <property type="entry name" value="Leu-rich_rpt"/>
</dbReference>
<gene>
    <name evidence="24" type="ORF">SMAX5B_000594</name>
</gene>
<evidence type="ECO:0000256" key="19">
    <source>
        <dbReference type="PROSITE-ProRule" id="PRU01240"/>
    </source>
</evidence>
<feature type="compositionally biased region" description="Polar residues" evidence="21">
    <location>
        <begin position="887"/>
        <end position="904"/>
    </location>
</feature>
<dbReference type="PROSITE" id="PS51892">
    <property type="entry name" value="SUBTILASE"/>
    <property type="match status" value="1"/>
</dbReference>
<accession>A0A2U9B5V0</accession>
<protein>
    <submittedName>
        <fullName evidence="24">Putative NACHT LRR and PYD domains-containing protein 12-like</fullName>
    </submittedName>
</protein>
<dbReference type="Gene3D" id="3.40.50.300">
    <property type="entry name" value="P-loop containing nucleotide triphosphate hydrolases"/>
    <property type="match status" value="1"/>
</dbReference>
<evidence type="ECO:0000256" key="21">
    <source>
        <dbReference type="SAM" id="MobiDB-lite"/>
    </source>
</evidence>
<keyword evidence="3" id="KW-0963">Cytoplasm</keyword>
<evidence type="ECO:0000256" key="7">
    <source>
        <dbReference type="ARBA" id="ARBA00022692"/>
    </source>
</evidence>
<dbReference type="SMART" id="SM01288">
    <property type="entry name" value="FISNA"/>
    <property type="match status" value="1"/>
</dbReference>
<dbReference type="InterPro" id="IPR000209">
    <property type="entry name" value="Peptidase_S8/S53_dom"/>
</dbReference>
<evidence type="ECO:0000256" key="13">
    <source>
        <dbReference type="ARBA" id="ARBA00022840"/>
    </source>
</evidence>
<dbReference type="InterPro" id="IPR029495">
    <property type="entry name" value="NACHT-assoc"/>
</dbReference>
<dbReference type="InterPro" id="IPR041267">
    <property type="entry name" value="NLRP_HD2"/>
</dbReference>
<dbReference type="FunFam" id="2.60.120.260:FF:000026">
    <property type="entry name" value="proprotein convertase subtilisin/kexin type 7"/>
    <property type="match status" value="1"/>
</dbReference>
<dbReference type="InterPro" id="IPR007111">
    <property type="entry name" value="NACHT_NTPase"/>
</dbReference>
<keyword evidence="4" id="KW-0433">Leucine-rich repeat</keyword>
<dbReference type="InterPro" id="IPR023827">
    <property type="entry name" value="Peptidase_S8_Asp-AS"/>
</dbReference>
<dbReference type="PROSITE" id="PS51829">
    <property type="entry name" value="P_HOMO_B"/>
    <property type="match status" value="1"/>
</dbReference>
<dbReference type="InterPro" id="IPR034182">
    <property type="entry name" value="Kexin/furin"/>
</dbReference>
<dbReference type="PROSITE" id="PS50837">
    <property type="entry name" value="NACHT"/>
    <property type="match status" value="1"/>
</dbReference>
<keyword evidence="15" id="KW-0472">Membrane</keyword>
<comment type="similarity">
    <text evidence="19 20">Belongs to the peptidase S8 family.</text>
</comment>
<keyword evidence="13" id="KW-0067">ATP-binding</keyword>
<feature type="compositionally biased region" description="Polar residues" evidence="21">
    <location>
        <begin position="14"/>
        <end position="23"/>
    </location>
</feature>
<organism evidence="24 25">
    <name type="scientific">Scophthalmus maximus</name>
    <name type="common">Turbot</name>
    <name type="synonym">Psetta maxima</name>
    <dbReference type="NCBI Taxonomy" id="52904"/>
    <lineage>
        <taxon>Eukaryota</taxon>
        <taxon>Metazoa</taxon>
        <taxon>Chordata</taxon>
        <taxon>Craniata</taxon>
        <taxon>Vertebrata</taxon>
        <taxon>Euteleostomi</taxon>
        <taxon>Actinopterygii</taxon>
        <taxon>Neopterygii</taxon>
        <taxon>Teleostei</taxon>
        <taxon>Neoteleostei</taxon>
        <taxon>Acanthomorphata</taxon>
        <taxon>Carangaria</taxon>
        <taxon>Pleuronectiformes</taxon>
        <taxon>Pleuronectoidei</taxon>
        <taxon>Scophthalmidae</taxon>
        <taxon>Scophthalmus</taxon>
    </lineage>
</organism>
<dbReference type="Pfam" id="PF14484">
    <property type="entry name" value="FISNA"/>
    <property type="match status" value="1"/>
</dbReference>
<dbReference type="Pfam" id="PF17779">
    <property type="entry name" value="WHD_NOD2"/>
    <property type="match status" value="1"/>
</dbReference>
<dbReference type="PROSITE" id="PS00138">
    <property type="entry name" value="SUBTILASE_SER"/>
    <property type="match status" value="1"/>
</dbReference>
<evidence type="ECO:0000256" key="12">
    <source>
        <dbReference type="ARBA" id="ARBA00022825"/>
    </source>
</evidence>
<dbReference type="Pfam" id="PF00082">
    <property type="entry name" value="Peptidase_S8"/>
    <property type="match status" value="1"/>
</dbReference>
<dbReference type="GO" id="GO:0005524">
    <property type="term" value="F:ATP binding"/>
    <property type="evidence" value="ECO:0007669"/>
    <property type="project" value="UniProtKB-KW"/>
</dbReference>
<dbReference type="SMART" id="SM00368">
    <property type="entry name" value="LRR_RI"/>
    <property type="match status" value="6"/>
</dbReference>
<dbReference type="FunFam" id="3.40.50.200:FF:000005">
    <property type="entry name" value="Proprotein convertase subtilisin/kexin type 7"/>
    <property type="match status" value="1"/>
</dbReference>
<keyword evidence="12 19" id="KW-0720">Serine protease</keyword>
<evidence type="ECO:0000256" key="11">
    <source>
        <dbReference type="ARBA" id="ARBA00022801"/>
    </source>
</evidence>
<dbReference type="Pfam" id="PF05729">
    <property type="entry name" value="NACHT"/>
    <property type="match status" value="1"/>
</dbReference>
<dbReference type="InterPro" id="IPR036852">
    <property type="entry name" value="Peptidase_S8/S53_dom_sf"/>
</dbReference>
<dbReference type="GO" id="GO:0005737">
    <property type="term" value="C:cytoplasm"/>
    <property type="evidence" value="ECO:0007669"/>
    <property type="project" value="UniProtKB-SubCell"/>
</dbReference>
<feature type="active site" description="Charge relay system" evidence="18 19">
    <location>
        <position position="1097"/>
    </location>
</feature>
<evidence type="ECO:0000256" key="10">
    <source>
        <dbReference type="ARBA" id="ARBA00022741"/>
    </source>
</evidence>
<evidence type="ECO:0000313" key="24">
    <source>
        <dbReference type="EMBL" id="AWO99322.1"/>
    </source>
</evidence>
<proteinExistence type="inferred from homology"/>
<dbReference type="EMBL" id="CP026245">
    <property type="protein sequence ID" value="AWO99322.1"/>
    <property type="molecule type" value="Genomic_DNA"/>
</dbReference>
<evidence type="ECO:0000256" key="8">
    <source>
        <dbReference type="ARBA" id="ARBA00022729"/>
    </source>
</evidence>
<dbReference type="Gene3D" id="3.80.10.10">
    <property type="entry name" value="Ribonuclease Inhibitor"/>
    <property type="match status" value="2"/>
</dbReference>
<reference evidence="24 25" key="1">
    <citation type="submission" date="2017-12" db="EMBL/GenBank/DDBJ databases">
        <title>Integrating genomic resources of turbot (Scophthalmus maximus) in depth evaluation of genetic and physical mapping variation across individuals.</title>
        <authorList>
            <person name="Martinez P."/>
        </authorList>
    </citation>
    <scope>NUCLEOTIDE SEQUENCE [LARGE SCALE GENOMIC DNA]</scope>
</reference>
<dbReference type="STRING" id="52904.ENSSMAP00000000652"/>
<evidence type="ECO:0000256" key="18">
    <source>
        <dbReference type="PIRSR" id="PIRSR615500-1"/>
    </source>
</evidence>
<dbReference type="GO" id="GO:0004252">
    <property type="term" value="F:serine-type endopeptidase activity"/>
    <property type="evidence" value="ECO:0007669"/>
    <property type="project" value="UniProtKB-UniRule"/>
</dbReference>
<sequence>MSDSEEEKDRAESPVSNCVSMKSNRSKGLLPPAFSNEPGPSQTDVEKDSEQDLELRQQFDSGSCLSTDSGLQEVLDEHKIRLRRRCERVTEGSDERGSEILLNRIFTELYITEGQSEEVNTQHEVMQLEATSKKKSLHETPIKCHNIFKAVPDQQKRFRVVLTNGVAGVGKTFSVQKFTLDWAEGLENQDVNLLVLLLFRELNLIKDEQHSLLTLLHVFHPTLQKVTAEKLAVCRLLFIFDGLDESRLSLDFNHREVVSDVTQRSSVNVLLTNLIQGNLLPSALVWITSRPAAANQIPPTCVDRVTEVRGFTDAQKEEYFRRRFSDEELSCRIISHVKTSRSLHIMCLIPVFCWISATVLEHMLTTDQREELPKTLTDLYSHFLLVQTKRKKTKYGKGREREVLLKLGRLAFEHLETGNIMFYQEDLERCGLDVTEASVYSGVCAEIFRRECVIFQKTIYCFVHLSIQEFLAAVYMFHCWTNRNTKVLNDFLGKNSLEAFLMTTMEKSLKSPNGHLDLFVRFLHGFCLDSNQRLLRDLLGETENNPRVIQRVIDNLKEMRIHREIQDFLKSENRSEKKLSEIHCSALAYMLQMSEEVLDELDLNKYNATEEGRKRLIPAVRNCRKARLTHCGLSETHFEVVASALKSSPSHLRELDLRGNNMQDSLVRVLSAGLESPHCRLLSFCSLSEISCSSLASALKSNPSHLRELQLSDNRLQDSGVMELCGFLKSPHCRLETLRLSCCSLSGISCSSLASALKSNPSHLRQLELRGNEQQDSGVKELCGFLESPHCRLESLRLNNCRLSEISCSSLASALKSNPSHLKELELWGNKLQDSDLKKLQDLVQRVHNNLNKGMDINLTGVWERDITGRGVTVVVVDDGVEHTHQDIQPNYSPEGSYDLNSNDPDPMPHPDIHSDNHHGTRCAGEIAAVPNNSYCAVGVAYGSKVAGIRVLDGPLTDSLEAIAFNKHYQVNDIYSCSWGPDDDGRTVDGPHPLGKAALQHGVIAGRRGFGSIFVVASGNGGQYNDNCNYDGYANSIYTITIGAVDENGRMPFYAEECAAMLAVTFSSGGNKLRSIVTSDWSMQQGTGCTEGHTGTSAAAPLAAGMVALMLQVRPCLTWRDVQHIITFTATKCDNSADWRVNGAGFHHSQQHGFGLLNAWRLVNAANVWESVPFLVSFQSSVTKEEAVIPKYPEELIRTWKVSAADLRQSGMETLEHVAITVTITHPCRGNVEIVLVCPSGMTSDIGARRAIDRDPAGYQDWTFSTVRCWGERAEGQYTLKISDHPEPSSLQYAGVGLLKLCKLTLYGSSMSFSEVKDRQKLVEEAMSGEFLDGSFSLPCPPGLDIPPEIVSPFTSNNLRFLLLLGCFALFWSLYYTLEVSLAHLDLRGLLCLRKRRGVLDSKANAPLSNGERLLT</sequence>
<evidence type="ECO:0000313" key="25">
    <source>
        <dbReference type="Proteomes" id="UP000246464"/>
    </source>
</evidence>
<dbReference type="GO" id="GO:0006508">
    <property type="term" value="P:proteolysis"/>
    <property type="evidence" value="ECO:0007669"/>
    <property type="project" value="UniProtKB-KW"/>
</dbReference>
<evidence type="ECO:0000256" key="16">
    <source>
        <dbReference type="ARBA" id="ARBA00023145"/>
    </source>
</evidence>
<evidence type="ECO:0000256" key="6">
    <source>
        <dbReference type="ARBA" id="ARBA00022685"/>
    </source>
</evidence>
<dbReference type="Gene3D" id="3.40.50.200">
    <property type="entry name" value="Peptidase S8/S53 domain"/>
    <property type="match status" value="1"/>
</dbReference>
<feature type="compositionally biased region" description="Basic and acidic residues" evidence="21">
    <location>
        <begin position="44"/>
        <end position="53"/>
    </location>
</feature>
<keyword evidence="17" id="KW-0325">Glycoprotein</keyword>
<dbReference type="InterPro" id="IPR022398">
    <property type="entry name" value="Peptidase_S8_His-AS"/>
</dbReference>
<keyword evidence="25" id="KW-1185">Reference proteome</keyword>
<dbReference type="GO" id="GO:0012505">
    <property type="term" value="C:endomembrane system"/>
    <property type="evidence" value="ECO:0007669"/>
    <property type="project" value="UniProtKB-ARBA"/>
</dbReference>
<dbReference type="SUPFAM" id="SSF52047">
    <property type="entry name" value="RNI-like"/>
    <property type="match status" value="1"/>
</dbReference>
<dbReference type="InterPro" id="IPR027417">
    <property type="entry name" value="P-loop_NTPase"/>
</dbReference>
<dbReference type="InterPro" id="IPR041075">
    <property type="entry name" value="NOD1/2_WH"/>
</dbReference>
<evidence type="ECO:0000256" key="9">
    <source>
        <dbReference type="ARBA" id="ARBA00022737"/>
    </source>
</evidence>
<keyword evidence="7" id="KW-0812">Transmembrane</keyword>
<feature type="region of interest" description="Disordered" evidence="21">
    <location>
        <begin position="884"/>
        <end position="909"/>
    </location>
</feature>
<evidence type="ECO:0000256" key="20">
    <source>
        <dbReference type="RuleBase" id="RU003355"/>
    </source>
</evidence>
<dbReference type="CDD" id="cd04059">
    <property type="entry name" value="Peptidases_S8_Protein_convertases_Kexins_Furin-like"/>
    <property type="match status" value="1"/>
</dbReference>
<evidence type="ECO:0000256" key="3">
    <source>
        <dbReference type="ARBA" id="ARBA00022490"/>
    </source>
</evidence>